<evidence type="ECO:0000256" key="4">
    <source>
        <dbReference type="ARBA" id="ARBA00023239"/>
    </source>
</evidence>
<dbReference type="Gene3D" id="3.90.1590.10">
    <property type="entry name" value="glutathione-dependent formaldehyde- activating enzyme (gfa)"/>
    <property type="match status" value="1"/>
</dbReference>
<keyword evidence="4" id="KW-0456">Lyase</keyword>
<gene>
    <name evidence="6" type="ORF">ACFOD4_07450</name>
</gene>
<evidence type="ECO:0000256" key="1">
    <source>
        <dbReference type="ARBA" id="ARBA00005495"/>
    </source>
</evidence>
<sequence>MLRLGGCQCGAVRFSSEDAAPTLYVCHCRECRKQSASAFGMSLRVNRSGFALLRGRPRCWSRGAASGRRLFCLFCPDCGTRLWHQRSADSPWVTLKAGALDEPVDLSGAIHIWTESRWPGLAIPDSAPSFPREPPE</sequence>
<accession>A0ABV7FXI9</accession>
<evidence type="ECO:0000259" key="5">
    <source>
        <dbReference type="PROSITE" id="PS51891"/>
    </source>
</evidence>
<reference evidence="7" key="1">
    <citation type="journal article" date="2019" name="Int. J. Syst. Evol. Microbiol.">
        <title>The Global Catalogue of Microorganisms (GCM) 10K type strain sequencing project: providing services to taxonomists for standard genome sequencing and annotation.</title>
        <authorList>
            <consortium name="The Broad Institute Genomics Platform"/>
            <consortium name="The Broad Institute Genome Sequencing Center for Infectious Disease"/>
            <person name="Wu L."/>
            <person name="Ma J."/>
        </authorList>
    </citation>
    <scope>NUCLEOTIDE SEQUENCE [LARGE SCALE GENOMIC DNA]</scope>
    <source>
        <strain evidence="7">KCTC 52094</strain>
    </source>
</reference>
<keyword evidence="2" id="KW-0479">Metal-binding</keyword>
<proteinExistence type="inferred from homology"/>
<dbReference type="PROSITE" id="PS51891">
    <property type="entry name" value="CENP_V_GFA"/>
    <property type="match status" value="1"/>
</dbReference>
<comment type="similarity">
    <text evidence="1">Belongs to the Gfa family.</text>
</comment>
<dbReference type="InterPro" id="IPR006913">
    <property type="entry name" value="CENP-V/GFA"/>
</dbReference>
<dbReference type="Proteomes" id="UP001595593">
    <property type="component" value="Unassembled WGS sequence"/>
</dbReference>
<dbReference type="Pfam" id="PF04828">
    <property type="entry name" value="GFA"/>
    <property type="match status" value="1"/>
</dbReference>
<evidence type="ECO:0000256" key="3">
    <source>
        <dbReference type="ARBA" id="ARBA00022833"/>
    </source>
</evidence>
<feature type="domain" description="CENP-V/GFA" evidence="5">
    <location>
        <begin position="3"/>
        <end position="114"/>
    </location>
</feature>
<name>A0ABV7FXI9_9PROT</name>
<keyword evidence="7" id="KW-1185">Reference proteome</keyword>
<evidence type="ECO:0000256" key="2">
    <source>
        <dbReference type="ARBA" id="ARBA00022723"/>
    </source>
</evidence>
<dbReference type="SUPFAM" id="SSF51316">
    <property type="entry name" value="Mss4-like"/>
    <property type="match status" value="1"/>
</dbReference>
<dbReference type="PANTHER" id="PTHR33337">
    <property type="entry name" value="GFA DOMAIN-CONTAINING PROTEIN"/>
    <property type="match status" value="1"/>
</dbReference>
<dbReference type="PANTHER" id="PTHR33337:SF3">
    <property type="entry name" value="CENP-V_GFA DOMAIN-CONTAINING PROTEIN"/>
    <property type="match status" value="1"/>
</dbReference>
<comment type="caution">
    <text evidence="6">The sequence shown here is derived from an EMBL/GenBank/DDBJ whole genome shotgun (WGS) entry which is preliminary data.</text>
</comment>
<protein>
    <submittedName>
        <fullName evidence="6">GFA family protein</fullName>
    </submittedName>
</protein>
<organism evidence="6 7">
    <name type="scientific">Teichococcus globiformis</name>
    <dbReference type="NCBI Taxonomy" id="2307229"/>
    <lineage>
        <taxon>Bacteria</taxon>
        <taxon>Pseudomonadati</taxon>
        <taxon>Pseudomonadota</taxon>
        <taxon>Alphaproteobacteria</taxon>
        <taxon>Acetobacterales</taxon>
        <taxon>Roseomonadaceae</taxon>
        <taxon>Roseomonas</taxon>
    </lineage>
</organism>
<dbReference type="EMBL" id="JBHRTN010000008">
    <property type="protein sequence ID" value="MFC3124890.1"/>
    <property type="molecule type" value="Genomic_DNA"/>
</dbReference>
<evidence type="ECO:0000313" key="6">
    <source>
        <dbReference type="EMBL" id="MFC3124890.1"/>
    </source>
</evidence>
<keyword evidence="3" id="KW-0862">Zinc</keyword>
<evidence type="ECO:0000313" key="7">
    <source>
        <dbReference type="Proteomes" id="UP001595593"/>
    </source>
</evidence>
<dbReference type="RefSeq" id="WP_379595316.1">
    <property type="nucleotide sequence ID" value="NZ_JBHRTN010000008.1"/>
</dbReference>
<dbReference type="InterPro" id="IPR011057">
    <property type="entry name" value="Mss4-like_sf"/>
</dbReference>